<dbReference type="KEGG" id="vie:OL234_00630"/>
<reference evidence="2" key="1">
    <citation type="submission" date="2022-10" db="EMBL/GenBank/DDBJ databases">
        <title>Vagococcus sp. isolated from poultry meat.</title>
        <authorList>
            <person name="Johansson P."/>
            <person name="Bjorkroth J."/>
        </authorList>
    </citation>
    <scope>NUCLEOTIDE SEQUENCE</scope>
    <source>
        <strain evidence="2">STAA11</strain>
    </source>
</reference>
<feature type="transmembrane region" description="Helical" evidence="1">
    <location>
        <begin position="42"/>
        <end position="67"/>
    </location>
</feature>
<proteinExistence type="predicted"/>
<dbReference type="EMBL" id="CP110232">
    <property type="protein sequence ID" value="WEG73451.1"/>
    <property type="molecule type" value="Genomic_DNA"/>
</dbReference>
<evidence type="ECO:0000313" key="3">
    <source>
        <dbReference type="Proteomes" id="UP001179647"/>
    </source>
</evidence>
<organism evidence="2 3">
    <name type="scientific">Vagococcus intermedius</name>
    <dbReference type="NCBI Taxonomy" id="2991418"/>
    <lineage>
        <taxon>Bacteria</taxon>
        <taxon>Bacillati</taxon>
        <taxon>Bacillota</taxon>
        <taxon>Bacilli</taxon>
        <taxon>Lactobacillales</taxon>
        <taxon>Enterococcaceae</taxon>
        <taxon>Vagococcus</taxon>
    </lineage>
</organism>
<dbReference type="AlphaFoldDB" id="A0AAF0CV56"/>
<name>A0AAF0CV56_9ENTE</name>
<evidence type="ECO:0000256" key="1">
    <source>
        <dbReference type="SAM" id="Phobius"/>
    </source>
</evidence>
<evidence type="ECO:0000313" key="2">
    <source>
        <dbReference type="EMBL" id="WEG73451.1"/>
    </source>
</evidence>
<protein>
    <recommendedName>
        <fullName evidence="4">Niacin transporter NiaX</fullName>
    </recommendedName>
</protein>
<dbReference type="Proteomes" id="UP001179647">
    <property type="component" value="Chromosome"/>
</dbReference>
<dbReference type="RefSeq" id="WP_275469250.1">
    <property type="nucleotide sequence ID" value="NZ_CP110232.1"/>
</dbReference>
<feature type="transmembrane region" description="Helical" evidence="1">
    <location>
        <begin position="74"/>
        <end position="93"/>
    </location>
</feature>
<accession>A0AAF0CV56</accession>
<keyword evidence="1" id="KW-0812">Transmembrane</keyword>
<gene>
    <name evidence="2" type="ORF">OL234_00630</name>
</gene>
<feature type="transmembrane region" description="Helical" evidence="1">
    <location>
        <begin position="105"/>
        <end position="129"/>
    </location>
</feature>
<feature type="transmembrane region" description="Helical" evidence="1">
    <location>
        <begin position="141"/>
        <end position="159"/>
    </location>
</feature>
<keyword evidence="1" id="KW-0472">Membrane</keyword>
<keyword evidence="1" id="KW-1133">Transmembrane helix</keyword>
<keyword evidence="3" id="KW-1185">Reference proteome</keyword>
<sequence length="189" mass="19997">MYSNVKKMTFSAVLVALGILIPIVMPVKVVIGPASFTLASHVPVFLAMFISPGVAISVALGTAFGFFLSFPVIIAARALSHVCFAVIGAAILQRKPSMTSSTVKIIGFNIFIAIIHSLVELLVVSIFFFTGNMSGAVYDQGFLYVVCGLIGIGGIIHSLVDFSLAYYLALKLNGQLALPILIEGKRSGN</sequence>
<evidence type="ECO:0008006" key="4">
    <source>
        <dbReference type="Google" id="ProtNLM"/>
    </source>
</evidence>